<keyword evidence="1" id="KW-1133">Transmembrane helix</keyword>
<evidence type="ECO:0000313" key="3">
    <source>
        <dbReference type="Proteomes" id="UP000181969"/>
    </source>
</evidence>
<protein>
    <recommendedName>
        <fullName evidence="4">Bacteriocin-associated integral membrane protein</fullName>
    </recommendedName>
</protein>
<name>A0A1I4GV29_9LACT</name>
<feature type="transmembrane region" description="Helical" evidence="1">
    <location>
        <begin position="575"/>
        <end position="601"/>
    </location>
</feature>
<evidence type="ECO:0000256" key="1">
    <source>
        <dbReference type="SAM" id="Phobius"/>
    </source>
</evidence>
<dbReference type="RefSeq" id="WP_074751084.1">
    <property type="nucleotide sequence ID" value="NZ_FOTJ01000005.1"/>
</dbReference>
<dbReference type="OrthoDB" id="2195234at2"/>
<feature type="transmembrane region" description="Helical" evidence="1">
    <location>
        <begin position="650"/>
        <end position="670"/>
    </location>
</feature>
<accession>A0A1I4GV29</accession>
<keyword evidence="1" id="KW-0472">Membrane</keyword>
<feature type="transmembrane region" description="Helical" evidence="1">
    <location>
        <begin position="270"/>
        <end position="292"/>
    </location>
</feature>
<dbReference type="Pfam" id="PF07242">
    <property type="entry name" value="DUF1430"/>
    <property type="match status" value="1"/>
</dbReference>
<feature type="transmembrane region" description="Helical" evidence="1">
    <location>
        <begin position="313"/>
        <end position="331"/>
    </location>
</feature>
<evidence type="ECO:0000313" key="2">
    <source>
        <dbReference type="EMBL" id="SFL33303.1"/>
    </source>
</evidence>
<dbReference type="Proteomes" id="UP000181969">
    <property type="component" value="Unassembled WGS sequence"/>
</dbReference>
<keyword evidence="1" id="KW-0812">Transmembrane</keyword>
<evidence type="ECO:0008006" key="4">
    <source>
        <dbReference type="Google" id="ProtNLM"/>
    </source>
</evidence>
<sequence length="678" mass="79612">MKKRILKFNLAILLLSILFGMFIFQVEQYSRDKVTDFFRYTDSYSPVKKTKKITNKKENDSAIDIIENISKQEGLFTLYKVVDQGYYIEEGINFKFLPKEEITLYTPNTHQKSAYTPPLSKSVLTIDSVDNLKNKNEFEWQVFIKTEDKNKYKDTVEQIKNAYNKAFDENYTYKDFADFEKSESYELSSGRDIYNISSYLKIGIAFFTVMLSFWIFSVHKKIHILRQNGYSIVASINNFIGKGYATCILATIALLTYLLGSISRIYCVNFMINIGLLLSLSYVWLMMMVYVVERLNRRKKESKNKAEKLFIHLLPTAIKLIFLMMLVVTHLDLARIMYEASNITWNSEVPKKISEDNYHVFYPVVVGKNQLEFDHDKDFRAEEEEEIYRYLNQKGSLLVSIQHYNTKENEVFGRTIQLNPNYLKKIEILDENNQRVFIEESEEKRVLLIPERFKGSEDLTKIEKYYFKELLQFEEKLTEIIYIKDKQPVYSFVPNKPWIDDYPILDILTLKNSDSWERNIFNGDRYPPIKIKTAGQLSEKLNELLEKNQLMDNLPSFVPYEKADITLIKSLSGSLGYLLTSSLLTVFVFSIVCLLTTAYFFQYNKKKFYLLRLNGYSFFETYASVFLLLLFELMIGLSIAILLSEVSKEFVINIFLAMVLNVIIVSMTLFRVEKRKSN</sequence>
<gene>
    <name evidence="2" type="ORF">SAMN05216438_10567</name>
</gene>
<proteinExistence type="predicted"/>
<dbReference type="AlphaFoldDB" id="A0A1I4GV29"/>
<dbReference type="InterPro" id="IPR006541">
    <property type="entry name" value="Bacteriocin_ass"/>
</dbReference>
<feature type="transmembrane region" description="Helical" evidence="1">
    <location>
        <begin position="239"/>
        <end position="258"/>
    </location>
</feature>
<organism evidence="2 3">
    <name type="scientific">Lactococcus garvieae</name>
    <dbReference type="NCBI Taxonomy" id="1363"/>
    <lineage>
        <taxon>Bacteria</taxon>
        <taxon>Bacillati</taxon>
        <taxon>Bacillota</taxon>
        <taxon>Bacilli</taxon>
        <taxon>Lactobacillales</taxon>
        <taxon>Streptococcaceae</taxon>
        <taxon>Lactococcus</taxon>
    </lineage>
</organism>
<feature type="transmembrane region" description="Helical" evidence="1">
    <location>
        <begin position="622"/>
        <end position="644"/>
    </location>
</feature>
<feature type="transmembrane region" description="Helical" evidence="1">
    <location>
        <begin position="199"/>
        <end position="218"/>
    </location>
</feature>
<reference evidence="2 3" key="1">
    <citation type="submission" date="2016-10" db="EMBL/GenBank/DDBJ databases">
        <authorList>
            <person name="de Groot N.N."/>
        </authorList>
    </citation>
    <scope>NUCLEOTIDE SEQUENCE [LARGE SCALE GENOMIC DNA]</scope>
    <source>
        <strain evidence="2 3">M79</strain>
    </source>
</reference>
<dbReference type="EMBL" id="FOTJ01000005">
    <property type="protein sequence ID" value="SFL33303.1"/>
    <property type="molecule type" value="Genomic_DNA"/>
</dbReference>